<keyword evidence="3" id="KW-1185">Reference proteome</keyword>
<proteinExistence type="predicted"/>
<gene>
    <name evidence="2" type="ORF">SAMN03080614_1002110</name>
</gene>
<keyword evidence="1" id="KW-1133">Transmembrane helix</keyword>
<dbReference type="Proteomes" id="UP000243819">
    <property type="component" value="Unassembled WGS sequence"/>
</dbReference>
<dbReference type="AlphaFoldDB" id="A0A1H9YDZ2"/>
<feature type="transmembrane region" description="Helical" evidence="1">
    <location>
        <begin position="12"/>
        <end position="31"/>
    </location>
</feature>
<dbReference type="STRING" id="1120990.SAMN03080614_1002110"/>
<dbReference type="OrthoDB" id="9824458at2"/>
<accession>A0A1H9YDZ2</accession>
<dbReference type="RefSeq" id="WP_091348240.1">
    <property type="nucleotide sequence ID" value="NZ_FOIF01000002.1"/>
</dbReference>
<reference evidence="3" key="1">
    <citation type="submission" date="2016-10" db="EMBL/GenBank/DDBJ databases">
        <authorList>
            <person name="Varghese N."/>
            <person name="Submissions S."/>
        </authorList>
    </citation>
    <scope>NUCLEOTIDE SEQUENCE [LARGE SCALE GENOMIC DNA]</scope>
    <source>
        <strain evidence="3">DSM 13577</strain>
    </source>
</reference>
<evidence type="ECO:0000256" key="1">
    <source>
        <dbReference type="SAM" id="Phobius"/>
    </source>
</evidence>
<keyword evidence="1" id="KW-0472">Membrane</keyword>
<keyword evidence="1" id="KW-0812">Transmembrane</keyword>
<evidence type="ECO:0000313" key="3">
    <source>
        <dbReference type="Proteomes" id="UP000243819"/>
    </source>
</evidence>
<organism evidence="2 3">
    <name type="scientific">Anaerobranca gottschalkii DSM 13577</name>
    <dbReference type="NCBI Taxonomy" id="1120990"/>
    <lineage>
        <taxon>Bacteria</taxon>
        <taxon>Bacillati</taxon>
        <taxon>Bacillota</taxon>
        <taxon>Clostridia</taxon>
        <taxon>Eubacteriales</taxon>
        <taxon>Proteinivoracaceae</taxon>
        <taxon>Anaerobranca</taxon>
    </lineage>
</organism>
<name>A0A1H9YDZ2_9FIRM</name>
<evidence type="ECO:0000313" key="2">
    <source>
        <dbReference type="EMBL" id="SES66682.1"/>
    </source>
</evidence>
<dbReference type="EMBL" id="FOIF01000002">
    <property type="protein sequence ID" value="SES66682.1"/>
    <property type="molecule type" value="Genomic_DNA"/>
</dbReference>
<protein>
    <submittedName>
        <fullName evidence="2">Uncharacterized protein</fullName>
    </submittedName>
</protein>
<sequence length="164" mass="19022">MGRVFVFEGKRLIPLFILLMLLITVSVYDALFPTTTPAILTGELVHYVNVEQGNLYPQKQLLIFDNLESYVKFLQNNNIALPNHNFDPNNNLAIITMNFQIQSFTRTSDDLGRKVLNVICSEKNAQYKIYIVPKDQQIDQNDVVWNFYDERGRKLEGVRIRVNP</sequence>